<evidence type="ECO:0000256" key="1">
    <source>
        <dbReference type="SAM" id="MobiDB-lite"/>
    </source>
</evidence>
<accession>A0AAD5W1A7</accession>
<proteinExistence type="predicted"/>
<feature type="region of interest" description="Disordered" evidence="1">
    <location>
        <begin position="286"/>
        <end position="330"/>
    </location>
</feature>
<dbReference type="AlphaFoldDB" id="A0AAD5W1A7"/>
<feature type="transmembrane region" description="Helical" evidence="2">
    <location>
        <begin position="47"/>
        <end position="68"/>
    </location>
</feature>
<feature type="transmembrane region" description="Helical" evidence="2">
    <location>
        <begin position="117"/>
        <end position="136"/>
    </location>
</feature>
<dbReference type="EMBL" id="JANIEX010000107">
    <property type="protein sequence ID" value="KAJ3573318.1"/>
    <property type="molecule type" value="Genomic_DNA"/>
</dbReference>
<organism evidence="4 5">
    <name type="scientific">Leucocoprinus birnbaumii</name>
    <dbReference type="NCBI Taxonomy" id="56174"/>
    <lineage>
        <taxon>Eukaryota</taxon>
        <taxon>Fungi</taxon>
        <taxon>Dikarya</taxon>
        <taxon>Basidiomycota</taxon>
        <taxon>Agaricomycotina</taxon>
        <taxon>Agaricomycetes</taxon>
        <taxon>Agaricomycetidae</taxon>
        <taxon>Agaricales</taxon>
        <taxon>Agaricineae</taxon>
        <taxon>Agaricaceae</taxon>
        <taxon>Leucocoprinus</taxon>
    </lineage>
</organism>
<feature type="region of interest" description="Disordered" evidence="1">
    <location>
        <begin position="250"/>
        <end position="271"/>
    </location>
</feature>
<evidence type="ECO:0000313" key="5">
    <source>
        <dbReference type="Proteomes" id="UP001213000"/>
    </source>
</evidence>
<evidence type="ECO:0000313" key="4">
    <source>
        <dbReference type="EMBL" id="KAJ3573318.1"/>
    </source>
</evidence>
<evidence type="ECO:0000256" key="2">
    <source>
        <dbReference type="SAM" id="Phobius"/>
    </source>
</evidence>
<dbReference type="InterPro" id="IPR045339">
    <property type="entry name" value="DUF6534"/>
</dbReference>
<reference evidence="4" key="1">
    <citation type="submission" date="2022-07" db="EMBL/GenBank/DDBJ databases">
        <title>Genome Sequence of Leucocoprinus birnbaumii.</title>
        <authorList>
            <person name="Buettner E."/>
        </authorList>
    </citation>
    <scope>NUCLEOTIDE SEQUENCE</scope>
    <source>
        <strain evidence="4">VT141</strain>
    </source>
</reference>
<name>A0AAD5W1A7_9AGAR</name>
<evidence type="ECO:0000259" key="3">
    <source>
        <dbReference type="Pfam" id="PF20152"/>
    </source>
</evidence>
<sequence>MKGGPAEAVLGPVLIGLVFNILLSGIMIAQLYIYYTTYKSDRTWIKVFILVLYLVDTFNAVMNIIFVYDSLITHFGDLPYIGSITWSLATDPVTTGVIAVMVQLFYAWRIHVLIQNWLLVGVVVVLSLASGAASIAETVRVYVVKDYTRFQEKDITRKNKTGFKNSDTLIDRLIRVTAQTGLITAIVSVVNIALVLSDPTASYLIVNTPLCKLYSNSLMSSLNSRGGWKFNEGSILASRTVDGDISFQTQSTPHFRPFDTTASTNDPRGFNVSRTKPEVFVHVESHEMQDGVLPRRKQPPVIPNDHEPEGDLSSFEEGRDSKYSGILHRV</sequence>
<keyword evidence="2" id="KW-1133">Transmembrane helix</keyword>
<comment type="caution">
    <text evidence="4">The sequence shown here is derived from an EMBL/GenBank/DDBJ whole genome shotgun (WGS) entry which is preliminary data.</text>
</comment>
<feature type="domain" description="DUF6534" evidence="3">
    <location>
        <begin position="157"/>
        <end position="225"/>
    </location>
</feature>
<protein>
    <recommendedName>
        <fullName evidence="3">DUF6534 domain-containing protein</fullName>
    </recommendedName>
</protein>
<dbReference type="Pfam" id="PF20152">
    <property type="entry name" value="DUF6534"/>
    <property type="match status" value="1"/>
</dbReference>
<keyword evidence="5" id="KW-1185">Reference proteome</keyword>
<gene>
    <name evidence="4" type="ORF">NP233_g2514</name>
</gene>
<keyword evidence="2" id="KW-0472">Membrane</keyword>
<dbReference type="PANTHER" id="PTHR40465">
    <property type="entry name" value="CHROMOSOME 1, WHOLE GENOME SHOTGUN SEQUENCE"/>
    <property type="match status" value="1"/>
</dbReference>
<feature type="transmembrane region" description="Helical" evidence="2">
    <location>
        <begin position="80"/>
        <end position="105"/>
    </location>
</feature>
<dbReference type="PANTHER" id="PTHR40465:SF1">
    <property type="entry name" value="DUF6534 DOMAIN-CONTAINING PROTEIN"/>
    <property type="match status" value="1"/>
</dbReference>
<keyword evidence="2" id="KW-0812">Transmembrane</keyword>
<feature type="transmembrane region" description="Helical" evidence="2">
    <location>
        <begin position="12"/>
        <end position="35"/>
    </location>
</feature>
<dbReference type="Proteomes" id="UP001213000">
    <property type="component" value="Unassembled WGS sequence"/>
</dbReference>